<keyword evidence="2" id="KW-1185">Reference proteome</keyword>
<dbReference type="AlphaFoldDB" id="A0A3B7MXM1"/>
<name>A0A3B7MXM1_9BACT</name>
<gene>
    <name evidence="1" type="ORF">D3H65_21670</name>
</gene>
<proteinExistence type="predicted"/>
<sequence>MKVFAGWIVIRLLPEIKLQAGTKGLCFKHLLPEVTIMYVFMCARHVIKIAKIKLRQQIEAH</sequence>
<evidence type="ECO:0000313" key="1">
    <source>
        <dbReference type="EMBL" id="AXY76445.1"/>
    </source>
</evidence>
<dbReference type="Proteomes" id="UP000263900">
    <property type="component" value="Chromosome"/>
</dbReference>
<dbReference type="KEGG" id="pseg:D3H65_21670"/>
<evidence type="ECO:0000313" key="2">
    <source>
        <dbReference type="Proteomes" id="UP000263900"/>
    </source>
</evidence>
<reference evidence="1 2" key="1">
    <citation type="submission" date="2018-09" db="EMBL/GenBank/DDBJ databases">
        <title>Genome sequencing of strain 6GH32-13.</title>
        <authorList>
            <person name="Weon H.-Y."/>
            <person name="Heo J."/>
            <person name="Kwon S.-W."/>
        </authorList>
    </citation>
    <scope>NUCLEOTIDE SEQUENCE [LARGE SCALE GENOMIC DNA]</scope>
    <source>
        <strain evidence="1 2">5GH32-13</strain>
    </source>
</reference>
<accession>A0A3B7MXM1</accession>
<organism evidence="1 2">
    <name type="scientific">Paraflavitalea soli</name>
    <dbReference type="NCBI Taxonomy" id="2315862"/>
    <lineage>
        <taxon>Bacteria</taxon>
        <taxon>Pseudomonadati</taxon>
        <taxon>Bacteroidota</taxon>
        <taxon>Chitinophagia</taxon>
        <taxon>Chitinophagales</taxon>
        <taxon>Chitinophagaceae</taxon>
        <taxon>Paraflavitalea</taxon>
    </lineage>
</organism>
<dbReference type="EMBL" id="CP032157">
    <property type="protein sequence ID" value="AXY76445.1"/>
    <property type="molecule type" value="Genomic_DNA"/>
</dbReference>
<protein>
    <submittedName>
        <fullName evidence="1">Uncharacterized protein</fullName>
    </submittedName>
</protein>